<dbReference type="Pfam" id="PF14529">
    <property type="entry name" value="Exo_endo_phos_2"/>
    <property type="match status" value="1"/>
</dbReference>
<reference evidence="3" key="1">
    <citation type="submission" date="2018-01" db="EMBL/GenBank/DDBJ databases">
        <authorList>
            <person name="Alioto T."/>
            <person name="Alioto T."/>
        </authorList>
    </citation>
    <scope>NUCLEOTIDE SEQUENCE [LARGE SCALE GENOMIC DNA]</scope>
</reference>
<name>A0A3B0K7P2_DROGU</name>
<dbReference type="InterPro" id="IPR005135">
    <property type="entry name" value="Endo/exonuclease/phosphatase"/>
</dbReference>
<dbReference type="PANTHER" id="PTHR19446">
    <property type="entry name" value="REVERSE TRANSCRIPTASES"/>
    <property type="match status" value="1"/>
</dbReference>
<protein>
    <submittedName>
        <fullName evidence="2">Blast:Putative 115 kDa protein in type-1 retrotransposable element R1DM</fullName>
    </submittedName>
</protein>
<feature type="non-terminal residue" evidence="2">
    <location>
        <position position="309"/>
    </location>
</feature>
<dbReference type="GO" id="GO:0071897">
    <property type="term" value="P:DNA biosynthetic process"/>
    <property type="evidence" value="ECO:0007669"/>
    <property type="project" value="UniProtKB-ARBA"/>
</dbReference>
<evidence type="ECO:0000259" key="1">
    <source>
        <dbReference type="Pfam" id="PF14529"/>
    </source>
</evidence>
<dbReference type="AlphaFoldDB" id="A0A3B0K7P2"/>
<sequence length="309" mass="34794">YLDAVLLLASRTPVIFGLDANAVSPAWFRKLSEHARGQAKYARGELLSEWITENRAGVLNEASRVFSFDNRNNRHSDIDVTIANEAATMWATYDWKVREWDTSDHNMIHVEVTRDPTDTVESFAPVPSWKLSNARWRLFEEEVTDGGPVATWSDCASVLLRNFFPVAESNAHIAIPSEAPPALRASEVDACVARLKSRRSPGMDGITGAICKAVWRAIPQQMTALYSRCLETGYFPAEWKHPRVVPLLKGPDRDRTDPASYRGICLLPVLGKVLEGIMVNRLKDTIPDGCRWQFGFREGRCVEDAWRHV</sequence>
<keyword evidence="3" id="KW-1185">Reference proteome</keyword>
<dbReference type="SUPFAM" id="SSF56219">
    <property type="entry name" value="DNase I-like"/>
    <property type="match status" value="1"/>
</dbReference>
<dbReference type="EMBL" id="OUUW01000076">
    <property type="protein sequence ID" value="SPP90094.1"/>
    <property type="molecule type" value="Genomic_DNA"/>
</dbReference>
<dbReference type="InterPro" id="IPR036691">
    <property type="entry name" value="Endo/exonu/phosph_ase_sf"/>
</dbReference>
<dbReference type="GO" id="GO:0003824">
    <property type="term" value="F:catalytic activity"/>
    <property type="evidence" value="ECO:0007669"/>
    <property type="project" value="InterPro"/>
</dbReference>
<organism evidence="2 3">
    <name type="scientific">Drosophila guanche</name>
    <name type="common">Fruit fly</name>
    <dbReference type="NCBI Taxonomy" id="7266"/>
    <lineage>
        <taxon>Eukaryota</taxon>
        <taxon>Metazoa</taxon>
        <taxon>Ecdysozoa</taxon>
        <taxon>Arthropoda</taxon>
        <taxon>Hexapoda</taxon>
        <taxon>Insecta</taxon>
        <taxon>Pterygota</taxon>
        <taxon>Neoptera</taxon>
        <taxon>Endopterygota</taxon>
        <taxon>Diptera</taxon>
        <taxon>Brachycera</taxon>
        <taxon>Muscomorpha</taxon>
        <taxon>Ephydroidea</taxon>
        <taxon>Drosophilidae</taxon>
        <taxon>Drosophila</taxon>
        <taxon>Sophophora</taxon>
    </lineage>
</organism>
<dbReference type="InterPro" id="IPR043502">
    <property type="entry name" value="DNA/RNA_pol_sf"/>
</dbReference>
<evidence type="ECO:0000313" key="3">
    <source>
        <dbReference type="Proteomes" id="UP000268350"/>
    </source>
</evidence>
<evidence type="ECO:0000313" key="2">
    <source>
        <dbReference type="EMBL" id="SPP90094.1"/>
    </source>
</evidence>
<dbReference type="Gene3D" id="3.60.10.10">
    <property type="entry name" value="Endonuclease/exonuclease/phosphatase"/>
    <property type="match status" value="1"/>
</dbReference>
<accession>A0A3B0K7P2</accession>
<feature type="non-terminal residue" evidence="2">
    <location>
        <position position="1"/>
    </location>
</feature>
<feature type="domain" description="Endonuclease/exonuclease/phosphatase" evidence="1">
    <location>
        <begin position="4"/>
        <end position="108"/>
    </location>
</feature>
<dbReference type="SUPFAM" id="SSF56672">
    <property type="entry name" value="DNA/RNA polymerases"/>
    <property type="match status" value="1"/>
</dbReference>
<gene>
    <name evidence="2" type="ORF">DGUA_6G021043</name>
</gene>
<dbReference type="STRING" id="7266.A0A3B0K7P2"/>
<dbReference type="Proteomes" id="UP000268350">
    <property type="component" value="Unassembled WGS sequence"/>
</dbReference>
<proteinExistence type="predicted"/>